<dbReference type="SMART" id="SM00465">
    <property type="entry name" value="GIYc"/>
    <property type="match status" value="1"/>
</dbReference>
<dbReference type="NCBIfam" id="TIGR01453">
    <property type="entry name" value="grpIintron_endo"/>
    <property type="match status" value="1"/>
</dbReference>
<dbReference type="InterPro" id="IPR003647">
    <property type="entry name" value="Intron_nuc_1_rpt"/>
</dbReference>
<geneLocation type="mitochondrion" evidence="6"/>
<proteinExistence type="predicted"/>
<dbReference type="InterPro" id="IPR003611">
    <property type="entry name" value="NUMOD3"/>
</dbReference>
<dbReference type="Gene3D" id="3.40.1440.10">
    <property type="entry name" value="GIY-YIG endonuclease"/>
    <property type="match status" value="1"/>
</dbReference>
<dbReference type="GO" id="GO:0016787">
    <property type="term" value="F:hydrolase activity"/>
    <property type="evidence" value="ECO:0007669"/>
    <property type="project" value="UniProtKB-KW"/>
</dbReference>
<gene>
    <name evidence="6" type="primary">hypothetical protein</name>
</gene>
<feature type="domain" description="GIY-YIG" evidence="5">
    <location>
        <begin position="57"/>
        <end position="145"/>
    </location>
</feature>
<dbReference type="RefSeq" id="YP_006576294.1">
    <property type="nucleotide sequence ID" value="NC_018365.1"/>
</dbReference>
<dbReference type="Pfam" id="PF01541">
    <property type="entry name" value="GIY-YIG"/>
    <property type="match status" value="1"/>
</dbReference>
<reference evidence="6" key="1">
    <citation type="submission" date="2012-02" db="EMBL/GenBank/DDBJ databases">
        <title>The mitochondrial genome of the Basidiomycete Lentinula edodes (shiitake mushroom).</title>
        <authorList>
            <person name="Babasaki K."/>
            <person name="Miyazaki Y."/>
        </authorList>
    </citation>
    <scope>NUCLEOTIDE SEQUENCE</scope>
    <source>
        <strain evidence="6">AkiyamaA567_pro_pm_17</strain>
    </source>
</reference>
<evidence type="ECO:0000313" key="7">
    <source>
        <dbReference type="EMBL" id="QEN73897.1"/>
    </source>
</evidence>
<protein>
    <submittedName>
        <fullName evidence="6">Intronic ORF at intron 5 of cox1 protein</fullName>
    </submittedName>
</protein>
<dbReference type="EMBL" id="AB697988">
    <property type="protein sequence ID" value="BAM29320.1"/>
    <property type="molecule type" value="Genomic_DNA"/>
</dbReference>
<comment type="similarity">
    <text evidence="1">To endonucleases of group I introns of fungi and phage.</text>
</comment>
<dbReference type="InterPro" id="IPR035901">
    <property type="entry name" value="GIY-YIG_endonuc_sf"/>
</dbReference>
<accession>I7HDS1</accession>
<keyword evidence="2" id="KW-0540">Nuclease</keyword>
<dbReference type="SUPFAM" id="SSF64496">
    <property type="entry name" value="DNA-binding domain of intron-encoded endonucleases"/>
    <property type="match status" value="1"/>
</dbReference>
<keyword evidence="4" id="KW-0378">Hydrolase</keyword>
<dbReference type="SMART" id="SM00496">
    <property type="entry name" value="IENR2"/>
    <property type="match status" value="3"/>
</dbReference>
<dbReference type="AlphaFoldDB" id="I7HDS1"/>
<dbReference type="InterPro" id="IPR010896">
    <property type="entry name" value="NUMOD1"/>
</dbReference>
<dbReference type="GO" id="GO:0003677">
    <property type="term" value="F:DNA binding"/>
    <property type="evidence" value="ECO:0007669"/>
    <property type="project" value="InterPro"/>
</dbReference>
<dbReference type="InterPro" id="IPR006350">
    <property type="entry name" value="Intron_endoG1"/>
</dbReference>
<keyword evidence="3" id="KW-0255">Endonuclease</keyword>
<evidence type="ECO:0000259" key="5">
    <source>
        <dbReference type="PROSITE" id="PS50164"/>
    </source>
</evidence>
<evidence type="ECO:0000256" key="3">
    <source>
        <dbReference type="ARBA" id="ARBA00022759"/>
    </source>
</evidence>
<dbReference type="SMART" id="SM00497">
    <property type="entry name" value="IENR1"/>
    <property type="match status" value="2"/>
</dbReference>
<keyword evidence="6" id="KW-0496">Mitochondrion</keyword>
<dbReference type="EMBL" id="MF774812">
    <property type="protein sequence ID" value="QEN73897.1"/>
    <property type="molecule type" value="Genomic_DNA"/>
</dbReference>
<dbReference type="GO" id="GO:0004519">
    <property type="term" value="F:endonuclease activity"/>
    <property type="evidence" value="ECO:0007669"/>
    <property type="project" value="UniProtKB-KW"/>
</dbReference>
<evidence type="ECO:0000313" key="6">
    <source>
        <dbReference type="EMBL" id="BAM29320.1"/>
    </source>
</evidence>
<name>I7HDS1_LENED</name>
<dbReference type="CDD" id="cd10445">
    <property type="entry name" value="GIY-YIG_bI1_like"/>
    <property type="match status" value="1"/>
</dbReference>
<dbReference type="Pfam" id="PF07460">
    <property type="entry name" value="NUMOD3"/>
    <property type="match status" value="1"/>
</dbReference>
<organism evidence="6">
    <name type="scientific">Lentinula edodes</name>
    <name type="common">Shiitake mushroom</name>
    <name type="synonym">Lentinus edodes</name>
    <dbReference type="NCBI Taxonomy" id="5353"/>
    <lineage>
        <taxon>Eukaryota</taxon>
        <taxon>Fungi</taxon>
        <taxon>Dikarya</taxon>
        <taxon>Basidiomycota</taxon>
        <taxon>Agaricomycotina</taxon>
        <taxon>Agaricomycetes</taxon>
        <taxon>Agaricomycetidae</taxon>
        <taxon>Agaricales</taxon>
        <taxon>Marasmiineae</taxon>
        <taxon>Omphalotaceae</taxon>
        <taxon>Lentinula</taxon>
    </lineage>
</organism>
<evidence type="ECO:0000256" key="1">
    <source>
        <dbReference type="ARBA" id="ARBA00010045"/>
    </source>
</evidence>
<dbReference type="SMR" id="I7HDS1"/>
<dbReference type="InterPro" id="IPR000305">
    <property type="entry name" value="GIY-YIG_endonuc"/>
</dbReference>
<dbReference type="SUPFAM" id="SSF82771">
    <property type="entry name" value="GIY-YIG endonuclease"/>
    <property type="match status" value="1"/>
</dbReference>
<evidence type="ECO:0000256" key="4">
    <source>
        <dbReference type="ARBA" id="ARBA00022801"/>
    </source>
</evidence>
<dbReference type="Pfam" id="PF07453">
    <property type="entry name" value="NUMOD1"/>
    <property type="match status" value="2"/>
</dbReference>
<evidence type="ECO:0000256" key="2">
    <source>
        <dbReference type="ARBA" id="ARBA00022722"/>
    </source>
</evidence>
<dbReference type="PROSITE" id="PS50164">
    <property type="entry name" value="GIY_YIG"/>
    <property type="match status" value="1"/>
</dbReference>
<sequence length="367" mass="43012">MTDNSNFFNINNYLFLFNSSAVPLTSYLSKVVAEIKPIKVYNNFKEDKQDIKKDQKDKTGVYCLINLINGNIYIGSSVNLAVRMSNYLNTTFLKNRKNNNMPIIQALLKYGQENFSVLIVEYVNIENLSVRETYYITHLLPYYNVLKQGYSSIGYKHTEATKQMLSELAKNRTHSDKTKTLISKALVGENNPFYNKNHSMETKLRMIEANSRYSIYIYNSFKDLLIIFPSVNTLAKLIHSNHSSLVSYIKNKALFRGEWYLSNLPFNIEDTPLISNWDSKEANNLILEINNNSHIKKAIFVYNNNYEFIKKFEGVTHAQRKLNINHDIIKKYALLNRPYKDYIFSYERLRDQFFFTFTFTNKDKVSD</sequence>
<reference evidence="7" key="2">
    <citation type="journal article" date="2019" name="Sci. Rep.">
        <title>Mitogenome types of two Lentinula edodes sensu lato populations in China.</title>
        <authorList>
            <person name="Song X."/>
            <person name="Zhao Y."/>
            <person name="Song C."/>
            <person name="Chen M."/>
            <person name="Huang J."/>
            <person name="Bao D."/>
            <person name="Tan Q."/>
            <person name="Yang R."/>
        </authorList>
    </citation>
    <scope>NUCLEOTIDE SEQUENCE</scope>
    <source>
        <strain evidence="7">L135</strain>
    </source>
</reference>